<comment type="subcellular location">
    <subcellularLocation>
        <location evidence="1">Cell outer membrane</location>
    </subcellularLocation>
</comment>
<evidence type="ECO:0000256" key="6">
    <source>
        <dbReference type="SAM" id="MobiDB-lite"/>
    </source>
</evidence>
<evidence type="ECO:0000313" key="10">
    <source>
        <dbReference type="Proteomes" id="UP000239872"/>
    </source>
</evidence>
<dbReference type="RefSeq" id="WP_145959420.1">
    <property type="nucleotide sequence ID" value="NZ_PPSL01000019.1"/>
</dbReference>
<dbReference type="Gene3D" id="4.10.1080.10">
    <property type="entry name" value="TSP type-3 repeat"/>
    <property type="match status" value="1"/>
</dbReference>
<dbReference type="GO" id="GO:0009279">
    <property type="term" value="C:cell outer membrane"/>
    <property type="evidence" value="ECO:0007669"/>
    <property type="project" value="UniProtKB-SubCell"/>
</dbReference>
<dbReference type="Pfam" id="PF00691">
    <property type="entry name" value="OmpA"/>
    <property type="match status" value="1"/>
</dbReference>
<keyword evidence="3 5" id="KW-0472">Membrane</keyword>
<proteinExistence type="predicted"/>
<dbReference type="Pfam" id="PF02412">
    <property type="entry name" value="TSP_3"/>
    <property type="match status" value="5"/>
</dbReference>
<comment type="caution">
    <text evidence="9">The sequence shown here is derived from an EMBL/GenBank/DDBJ whole genome shotgun (WGS) entry which is preliminary data.</text>
</comment>
<dbReference type="SUPFAM" id="SSF103088">
    <property type="entry name" value="OmpA-like"/>
    <property type="match status" value="1"/>
</dbReference>
<dbReference type="PRINTS" id="PR01021">
    <property type="entry name" value="OMPADOMAIN"/>
</dbReference>
<evidence type="ECO:0000256" key="2">
    <source>
        <dbReference type="ARBA" id="ARBA00022729"/>
    </source>
</evidence>
<evidence type="ECO:0000313" key="9">
    <source>
        <dbReference type="EMBL" id="PQJ08713.1"/>
    </source>
</evidence>
<evidence type="ECO:0000256" key="3">
    <source>
        <dbReference type="ARBA" id="ARBA00023136"/>
    </source>
</evidence>
<evidence type="ECO:0000256" key="4">
    <source>
        <dbReference type="ARBA" id="ARBA00023237"/>
    </source>
</evidence>
<gene>
    <name evidence="9" type="ORF">CJD36_022860</name>
</gene>
<dbReference type="EMBL" id="PPSL01000019">
    <property type="protein sequence ID" value="PQJ08713.1"/>
    <property type="molecule type" value="Genomic_DNA"/>
</dbReference>
<dbReference type="PANTHER" id="PTHR30329:SF21">
    <property type="entry name" value="LIPOPROTEIN YIAD-RELATED"/>
    <property type="match status" value="1"/>
</dbReference>
<dbReference type="InterPro" id="IPR003367">
    <property type="entry name" value="Thrombospondin_3-like_rpt"/>
</dbReference>
<feature type="signal peptide" evidence="7">
    <location>
        <begin position="1"/>
        <end position="19"/>
    </location>
</feature>
<keyword evidence="10" id="KW-1185">Reference proteome</keyword>
<dbReference type="GO" id="GO:0007155">
    <property type="term" value="P:cell adhesion"/>
    <property type="evidence" value="ECO:0007669"/>
    <property type="project" value="InterPro"/>
</dbReference>
<feature type="domain" description="OmpA-like" evidence="8">
    <location>
        <begin position="491"/>
        <end position="604"/>
    </location>
</feature>
<dbReference type="SUPFAM" id="SSF103647">
    <property type="entry name" value="TSP type-3 repeat"/>
    <property type="match status" value="1"/>
</dbReference>
<evidence type="ECO:0000256" key="7">
    <source>
        <dbReference type="SAM" id="SignalP"/>
    </source>
</evidence>
<dbReference type="CDD" id="cd07185">
    <property type="entry name" value="OmpA_C-like"/>
    <property type="match status" value="1"/>
</dbReference>
<dbReference type="OrthoDB" id="1522982at2"/>
<evidence type="ECO:0000256" key="1">
    <source>
        <dbReference type="ARBA" id="ARBA00004442"/>
    </source>
</evidence>
<reference evidence="9 10" key="1">
    <citation type="submission" date="2018-01" db="EMBL/GenBank/DDBJ databases">
        <title>A novel member of the phylum Bacteroidetes isolated from glacier ice.</title>
        <authorList>
            <person name="Liu Q."/>
            <person name="Xin Y.-H."/>
        </authorList>
    </citation>
    <scope>NUCLEOTIDE SEQUENCE [LARGE SCALE GENOMIC DNA]</scope>
    <source>
        <strain evidence="9 10">RB1R16</strain>
    </source>
</reference>
<dbReference type="Pfam" id="PF13568">
    <property type="entry name" value="OMP_b-brl_2"/>
    <property type="match status" value="1"/>
</dbReference>
<protein>
    <recommendedName>
        <fullName evidence="8">OmpA-like domain-containing protein</fullName>
    </recommendedName>
</protein>
<evidence type="ECO:0000259" key="8">
    <source>
        <dbReference type="PROSITE" id="PS51123"/>
    </source>
</evidence>
<dbReference type="InterPro" id="IPR006664">
    <property type="entry name" value="OMP_bac"/>
</dbReference>
<feature type="compositionally biased region" description="Polar residues" evidence="6">
    <location>
        <begin position="576"/>
        <end position="590"/>
    </location>
</feature>
<dbReference type="InterPro" id="IPR036737">
    <property type="entry name" value="OmpA-like_sf"/>
</dbReference>
<feature type="chain" id="PRO_5015702224" description="OmpA-like domain-containing protein" evidence="7">
    <location>
        <begin position="20"/>
        <end position="604"/>
    </location>
</feature>
<feature type="region of interest" description="Disordered" evidence="6">
    <location>
        <begin position="575"/>
        <end position="604"/>
    </location>
</feature>
<name>A0A2S7SP93_9BACT</name>
<keyword evidence="2 7" id="KW-0732">Signal</keyword>
<organism evidence="9 10">
    <name type="scientific">Flavipsychrobacter stenotrophus</name>
    <dbReference type="NCBI Taxonomy" id="2077091"/>
    <lineage>
        <taxon>Bacteria</taxon>
        <taxon>Pseudomonadati</taxon>
        <taxon>Bacteroidota</taxon>
        <taxon>Chitinophagia</taxon>
        <taxon>Chitinophagales</taxon>
        <taxon>Chitinophagaceae</taxon>
        <taxon>Flavipsychrobacter</taxon>
    </lineage>
</organism>
<dbReference type="AlphaFoldDB" id="A0A2S7SP93"/>
<dbReference type="InterPro" id="IPR025665">
    <property type="entry name" value="Beta-barrel_OMP_2"/>
</dbReference>
<dbReference type="InterPro" id="IPR050330">
    <property type="entry name" value="Bact_OuterMem_StrucFunc"/>
</dbReference>
<feature type="compositionally biased region" description="Basic and acidic residues" evidence="6">
    <location>
        <begin position="591"/>
        <end position="604"/>
    </location>
</feature>
<dbReference type="Gene3D" id="3.30.1330.60">
    <property type="entry name" value="OmpA-like domain"/>
    <property type="match status" value="1"/>
</dbReference>
<dbReference type="Proteomes" id="UP000239872">
    <property type="component" value="Unassembled WGS sequence"/>
</dbReference>
<dbReference type="PROSITE" id="PS51123">
    <property type="entry name" value="OMPA_2"/>
    <property type="match status" value="1"/>
</dbReference>
<dbReference type="GO" id="GO:0005509">
    <property type="term" value="F:calcium ion binding"/>
    <property type="evidence" value="ECO:0007669"/>
    <property type="project" value="InterPro"/>
</dbReference>
<dbReference type="InterPro" id="IPR028974">
    <property type="entry name" value="TSP_type-3_rpt"/>
</dbReference>
<accession>A0A2S7SP93</accession>
<dbReference type="InterPro" id="IPR006665">
    <property type="entry name" value="OmpA-like"/>
</dbReference>
<dbReference type="PANTHER" id="PTHR30329">
    <property type="entry name" value="STATOR ELEMENT OF FLAGELLAR MOTOR COMPLEX"/>
    <property type="match status" value="1"/>
</dbReference>
<evidence type="ECO:0000256" key="5">
    <source>
        <dbReference type="PROSITE-ProRule" id="PRU00473"/>
    </source>
</evidence>
<sequence>MKKLILSVVAAGSVFAATAQDSVKTKRVNKHYDALLPAWCLDINLKGGLLMQDLSQVNMSGNYTNAIGAKTDIGTVKFDNGMSYGFDAQLGYFFGKNRHWGVGVGFMYLMQSGDMKMDKFHVEYQSTDFRGDVFRQLLTANGPVKESLKMTNMSIPVVLKYKNQFGKHWGFAMDAGILYNLQLKNSYTTDASFDYEAIYAYQNTSEGVKAYYDNSATPGSNAWIITKAYYTGKNPNGNIADTFSNLRAQGYNVGLGVKPNSKTGDASYKSGSIGLLLKPSVSYLVSPHVALDLGLVYTYQTFKSDVSNYRLTDKVGGYSSLTNGMKTVNSSMLGANLGVRIYFGKAKDSDGDGIPDKRDECPMVKGLEQFHGCPDTDGDGIQDKEDECPTVKGLAQFHGCPDTDGDGIADKDDECPTIKGLAQFHGCPDTDGDGIADKDDACPTIKGLAQYHGCPDTDGDGIADNEDKCPTEAGPASNNGCPVPPAPIVDPAPVQIDIATPILFDVNKIVIKKSSLPTLEDVVKSLKENRNATIIIDGYTDNTGNKAYNKALSAKRAAVVKAYLLKHGVKAKQIKTHANGSKSPAAPNTTKEGRAQNRRVEIKV</sequence>
<feature type="non-terminal residue" evidence="9">
    <location>
        <position position="604"/>
    </location>
</feature>
<keyword evidence="4" id="KW-0998">Cell outer membrane</keyword>